<dbReference type="GO" id="GO:0005886">
    <property type="term" value="C:plasma membrane"/>
    <property type="evidence" value="ECO:0007669"/>
    <property type="project" value="TreeGrafter"/>
</dbReference>
<dbReference type="Proteomes" id="UP000656804">
    <property type="component" value="Unassembled WGS sequence"/>
</dbReference>
<dbReference type="Gene3D" id="1.20.1080.10">
    <property type="entry name" value="Glycerol uptake facilitator protein"/>
    <property type="match status" value="1"/>
</dbReference>
<feature type="transmembrane region" description="Helical" evidence="6">
    <location>
        <begin position="61"/>
        <end position="79"/>
    </location>
</feature>
<keyword evidence="4 6" id="KW-0472">Membrane</keyword>
<comment type="similarity">
    <text evidence="5">Belongs to the FNT transporter (TC 1.A.16) family.</text>
</comment>
<evidence type="ECO:0000256" key="4">
    <source>
        <dbReference type="ARBA" id="ARBA00023136"/>
    </source>
</evidence>
<dbReference type="GO" id="GO:0015499">
    <property type="term" value="F:formate transmembrane transporter activity"/>
    <property type="evidence" value="ECO:0007669"/>
    <property type="project" value="TreeGrafter"/>
</dbReference>
<accession>A0A930Y7W2</accession>
<comment type="caution">
    <text evidence="7">The sequence shown here is derived from an EMBL/GenBank/DDBJ whole genome shotgun (WGS) entry which is preliminary data.</text>
</comment>
<feature type="transmembrane region" description="Helical" evidence="6">
    <location>
        <begin position="150"/>
        <end position="168"/>
    </location>
</feature>
<evidence type="ECO:0000256" key="6">
    <source>
        <dbReference type="SAM" id="Phobius"/>
    </source>
</evidence>
<keyword evidence="8" id="KW-1185">Reference proteome</keyword>
<evidence type="ECO:0000256" key="1">
    <source>
        <dbReference type="ARBA" id="ARBA00004141"/>
    </source>
</evidence>
<keyword evidence="2 6" id="KW-0812">Transmembrane</keyword>
<gene>
    <name evidence="7" type="ORF">ISG29_11980</name>
</gene>
<comment type="subcellular location">
    <subcellularLocation>
        <location evidence="1">Membrane</location>
        <topology evidence="1">Multi-pass membrane protein</topology>
    </subcellularLocation>
</comment>
<dbReference type="Pfam" id="PF01226">
    <property type="entry name" value="Form_Nir_trans"/>
    <property type="match status" value="1"/>
</dbReference>
<feature type="transmembrane region" description="Helical" evidence="6">
    <location>
        <begin position="108"/>
        <end position="130"/>
    </location>
</feature>
<dbReference type="PANTHER" id="PTHR30520:SF6">
    <property type="entry name" value="FORMATE_NITRATE FAMILY TRANSPORTER (EUROFUNG)"/>
    <property type="match status" value="1"/>
</dbReference>
<dbReference type="InterPro" id="IPR023271">
    <property type="entry name" value="Aquaporin-like"/>
</dbReference>
<proteinExistence type="inferred from homology"/>
<organism evidence="7 8">
    <name type="scientific">Nocardioides acrostichi</name>
    <dbReference type="NCBI Taxonomy" id="2784339"/>
    <lineage>
        <taxon>Bacteria</taxon>
        <taxon>Bacillati</taxon>
        <taxon>Actinomycetota</taxon>
        <taxon>Actinomycetes</taxon>
        <taxon>Propionibacteriales</taxon>
        <taxon>Nocardioidaceae</taxon>
        <taxon>Nocardioides</taxon>
    </lineage>
</organism>
<evidence type="ECO:0000313" key="7">
    <source>
        <dbReference type="EMBL" id="MBF4162411.1"/>
    </source>
</evidence>
<name>A0A930Y7W2_9ACTN</name>
<feature type="transmembrane region" description="Helical" evidence="6">
    <location>
        <begin position="32"/>
        <end position="55"/>
    </location>
</feature>
<dbReference type="RefSeq" id="WP_194503669.1">
    <property type="nucleotide sequence ID" value="NZ_JADIVZ010000005.1"/>
</dbReference>
<protein>
    <submittedName>
        <fullName evidence="7">Formate/nitrite transporter family protein</fullName>
    </submittedName>
</protein>
<dbReference type="EMBL" id="JADIVZ010000005">
    <property type="protein sequence ID" value="MBF4162411.1"/>
    <property type="molecule type" value="Genomic_DNA"/>
</dbReference>
<reference evidence="7" key="1">
    <citation type="submission" date="2020-11" db="EMBL/GenBank/DDBJ databases">
        <title>Nocardioides sp. CBS4Y-1, whole genome shotgun sequence.</title>
        <authorList>
            <person name="Tuo L."/>
        </authorList>
    </citation>
    <scope>NUCLEOTIDE SEQUENCE</scope>
    <source>
        <strain evidence="7">CBS4Y-1</strain>
    </source>
</reference>
<dbReference type="AlphaFoldDB" id="A0A930Y7W2"/>
<feature type="transmembrane region" description="Helical" evidence="6">
    <location>
        <begin position="225"/>
        <end position="247"/>
    </location>
</feature>
<evidence type="ECO:0000256" key="2">
    <source>
        <dbReference type="ARBA" id="ARBA00022692"/>
    </source>
</evidence>
<evidence type="ECO:0000256" key="5">
    <source>
        <dbReference type="ARBA" id="ARBA00049660"/>
    </source>
</evidence>
<evidence type="ECO:0000256" key="3">
    <source>
        <dbReference type="ARBA" id="ARBA00022989"/>
    </source>
</evidence>
<dbReference type="InterPro" id="IPR000292">
    <property type="entry name" value="For/NO2_transpt"/>
</dbReference>
<dbReference type="PANTHER" id="PTHR30520">
    <property type="entry name" value="FORMATE TRANSPORTER-RELATED"/>
    <property type="match status" value="1"/>
</dbReference>
<evidence type="ECO:0000313" key="8">
    <source>
        <dbReference type="Proteomes" id="UP000656804"/>
    </source>
</evidence>
<sequence>MPTDQTRPEPEVEEAFDRLIDEGRQRLERPTLALTATGLLGGVDVSVGILAYLVVREHTGDTLLAALAFSVGFVALLLARSELFTENFLVPVVGVVGRAGSPRGLLRLWGVTFVMNLVAGVAMMAMLAGARPDLGPVMREAGLHYYELGFGHESFLLAVLAGLTITLMTRMQHATENLGVQLVPAVLFGAVLVGAEMFHCVLDALLMAAAMISGADMDLWRVVGLVLWAAFGNMVGGVGLVTGLRLLRVSRRVQEARAENRPGR</sequence>
<feature type="transmembrane region" description="Helical" evidence="6">
    <location>
        <begin position="180"/>
        <end position="213"/>
    </location>
</feature>
<keyword evidence="3 6" id="KW-1133">Transmembrane helix</keyword>